<name>A0A7X1ZD23_9PROT</name>
<organism evidence="2 3">
    <name type="scientific">Roseospira navarrensis</name>
    <dbReference type="NCBI Taxonomy" id="140058"/>
    <lineage>
        <taxon>Bacteria</taxon>
        <taxon>Pseudomonadati</taxon>
        <taxon>Pseudomonadota</taxon>
        <taxon>Alphaproteobacteria</taxon>
        <taxon>Rhodospirillales</taxon>
        <taxon>Rhodospirillaceae</taxon>
        <taxon>Roseospira</taxon>
    </lineage>
</organism>
<evidence type="ECO:0000313" key="2">
    <source>
        <dbReference type="EMBL" id="MQX36328.1"/>
    </source>
</evidence>
<accession>A0A7X1ZD23</accession>
<dbReference type="Pfam" id="PF14903">
    <property type="entry name" value="WG_beta_rep"/>
    <property type="match status" value="3"/>
</dbReference>
<dbReference type="RefSeq" id="WP_153342727.1">
    <property type="nucleotide sequence ID" value="NZ_WIVE01000017.1"/>
</dbReference>
<sequence>MMRTRNFFMGASAVLVGATLATPAVAGPCGTPTTPDGAPSALYPLPDGADWGYVDRTGTWALAPQWRQVRPFAEGRAAVETAEGWGVIDTTGAWVVRPGARDADGVVVGETAYPLSPYKPFSQGCSAVTPADGTPHYITRDGTRWDPPALEGATVAELGSFSEGLAAVTLGPDASHKRPRTGWIDTDGAWAIAPEFAGGGAFADGVAPASLSPDNHGYIDRTGEIVFPHKFVLADAAPVRNGLARLTLNGETGFWDGALEGNDWAIREITWPEGQTAAIDRAGDFHDGRAAVHPARSLGRLVWIDTEGAVQVDPGASGRLSLCAPERLAPYTNGLLPLIVAKGGNICGKGPDITYQGEDPRLGEHAPLWVVGYPQAKLVWLDRDGAVAIDSAACRADPGHEPLATTRDDGSLAAAAYRLTFSGAATGETAPQRADAPCNRSEYTGQIEGTNAGGPWRISLSGAATWQGHPVDTTLSLSLPADLAPGTHAFGPITDDAAVSANLWMSRPDVGPQAERPPSFASQPGGELVLERRDTEAATGHFTVRLSTLEGEPQTVEVSGRFNALPYTFAPEVQVKDITGVLKIMAEEMDDPFVSLLYPATAKTDGDGLRITLGKWGPSLNFAFPEDHPDGPFEAGPGKPVSIRVGTSPATATGTLRTEDGVASGTFQVRMVETPKEDVPATTVTGAFSHLAIQTEGD</sequence>
<dbReference type="Proteomes" id="UP000434582">
    <property type="component" value="Unassembled WGS sequence"/>
</dbReference>
<comment type="caution">
    <text evidence="2">The sequence shown here is derived from an EMBL/GenBank/DDBJ whole genome shotgun (WGS) entry which is preliminary data.</text>
</comment>
<evidence type="ECO:0008006" key="4">
    <source>
        <dbReference type="Google" id="ProtNLM"/>
    </source>
</evidence>
<protein>
    <recommendedName>
        <fullName evidence="4">WG repeat-containing protein</fullName>
    </recommendedName>
</protein>
<gene>
    <name evidence="2" type="ORF">GHC57_07330</name>
</gene>
<reference evidence="2 3" key="1">
    <citation type="submission" date="2019-10" db="EMBL/GenBank/DDBJ databases">
        <title>Draft whole-genome sequence of the purple nonsulfur photosynthetic bacterium Roseospira navarrensis DSM 15114.</title>
        <authorList>
            <person name="Kyndt J.A."/>
            <person name="Meyer T.E."/>
        </authorList>
    </citation>
    <scope>NUCLEOTIDE SEQUENCE [LARGE SCALE GENOMIC DNA]</scope>
    <source>
        <strain evidence="2 3">DSM 15114</strain>
    </source>
</reference>
<dbReference type="EMBL" id="WIVE01000017">
    <property type="protein sequence ID" value="MQX36328.1"/>
    <property type="molecule type" value="Genomic_DNA"/>
</dbReference>
<evidence type="ECO:0000256" key="1">
    <source>
        <dbReference type="SAM" id="SignalP"/>
    </source>
</evidence>
<evidence type="ECO:0000313" key="3">
    <source>
        <dbReference type="Proteomes" id="UP000434582"/>
    </source>
</evidence>
<dbReference type="InterPro" id="IPR032774">
    <property type="entry name" value="WG_beta_rep"/>
</dbReference>
<dbReference type="OrthoDB" id="5464673at2"/>
<keyword evidence="3" id="KW-1185">Reference proteome</keyword>
<dbReference type="PANTHER" id="PTHR37841:SF1">
    <property type="entry name" value="DUF3298 DOMAIN-CONTAINING PROTEIN"/>
    <property type="match status" value="1"/>
</dbReference>
<keyword evidence="1" id="KW-0732">Signal</keyword>
<dbReference type="AlphaFoldDB" id="A0A7X1ZD23"/>
<proteinExistence type="predicted"/>
<feature type="signal peptide" evidence="1">
    <location>
        <begin position="1"/>
        <end position="26"/>
    </location>
</feature>
<dbReference type="PANTHER" id="PTHR37841">
    <property type="entry name" value="GLR2918 PROTEIN"/>
    <property type="match status" value="1"/>
</dbReference>
<feature type="chain" id="PRO_5031233199" description="WG repeat-containing protein" evidence="1">
    <location>
        <begin position="27"/>
        <end position="698"/>
    </location>
</feature>